<dbReference type="AlphaFoldDB" id="F7YVB4"/>
<evidence type="ECO:0000256" key="10">
    <source>
        <dbReference type="RuleBase" id="RU004481"/>
    </source>
</evidence>
<dbReference type="Gene3D" id="3.40.50.300">
    <property type="entry name" value="P-loop containing nucleotide triphosphate hydrolases"/>
    <property type="match status" value="2"/>
</dbReference>
<evidence type="ECO:0000256" key="5">
    <source>
        <dbReference type="ARBA" id="ARBA00022741"/>
    </source>
</evidence>
<dbReference type="PRINTS" id="PR00326">
    <property type="entry name" value="GTP1OBG"/>
</dbReference>
<evidence type="ECO:0000256" key="9">
    <source>
        <dbReference type="PROSITE-ProRule" id="PRU01049"/>
    </source>
</evidence>
<feature type="binding site" evidence="8">
    <location>
        <begin position="234"/>
        <end position="238"/>
    </location>
    <ligand>
        <name>GTP</name>
        <dbReference type="ChEBI" id="CHEBI:37565"/>
        <label>2</label>
    </ligand>
</feature>
<dbReference type="InterPro" id="IPR027417">
    <property type="entry name" value="P-loop_NTPase"/>
</dbReference>
<dbReference type="SUPFAM" id="SSF52540">
    <property type="entry name" value="P-loop containing nucleoside triphosphate hydrolases"/>
    <property type="match status" value="2"/>
</dbReference>
<dbReference type="NCBIfam" id="TIGR03594">
    <property type="entry name" value="GTPase_EngA"/>
    <property type="match status" value="1"/>
</dbReference>
<dbReference type="Pfam" id="PF14714">
    <property type="entry name" value="KH_dom-like"/>
    <property type="match status" value="1"/>
</dbReference>
<name>F7YVB4_9THEM</name>
<accession>F7YVB4</accession>
<feature type="binding site" evidence="8">
    <location>
        <begin position="57"/>
        <end position="61"/>
    </location>
    <ligand>
        <name>GTP</name>
        <dbReference type="ChEBI" id="CHEBI:37565"/>
        <label>1</label>
    </ligand>
</feature>
<dbReference type="eggNOG" id="COG1160">
    <property type="taxonomic scope" value="Bacteria"/>
</dbReference>
<reference evidence="12 13" key="1">
    <citation type="submission" date="2010-11" db="EMBL/GenBank/DDBJ databases">
        <title>The complete genome of Thermotoga thermarum DSM 5069.</title>
        <authorList>
            <consortium name="US DOE Joint Genome Institute (JGI-PGF)"/>
            <person name="Lucas S."/>
            <person name="Copeland A."/>
            <person name="Lapidus A."/>
            <person name="Bruce D."/>
            <person name="Goodwin L."/>
            <person name="Pitluck S."/>
            <person name="Kyrpides N."/>
            <person name="Mavromatis K."/>
            <person name="Ivanova N."/>
            <person name="Zeytun A."/>
            <person name="Brettin T."/>
            <person name="Detter J.C."/>
            <person name="Tapia R."/>
            <person name="Han C."/>
            <person name="Land M."/>
            <person name="Hauser L."/>
            <person name="Markowitz V."/>
            <person name="Cheng J.-F."/>
            <person name="Hugenholtz P."/>
            <person name="Woyke T."/>
            <person name="Wu D."/>
            <person name="Spring S."/>
            <person name="Schroeder M."/>
            <person name="Brambilla E."/>
            <person name="Klenk H.-P."/>
            <person name="Eisen J.A."/>
        </authorList>
    </citation>
    <scope>NUCLEOTIDE SEQUENCE [LARGE SCALE GENOMIC DNA]</scope>
    <source>
        <strain evidence="12 13">DSM 5069</strain>
    </source>
</reference>
<keyword evidence="6 8" id="KW-0342">GTP-binding</keyword>
<dbReference type="NCBIfam" id="TIGR00231">
    <property type="entry name" value="small_GTP"/>
    <property type="match status" value="2"/>
</dbReference>
<dbReference type="Pfam" id="PF01926">
    <property type="entry name" value="MMR_HSR1"/>
    <property type="match status" value="2"/>
</dbReference>
<comment type="subunit">
    <text evidence="8">Associates with the 50S ribosomal subunit.</text>
</comment>
<evidence type="ECO:0000256" key="3">
    <source>
        <dbReference type="ARBA" id="ARBA00022517"/>
    </source>
</evidence>
<dbReference type="Proteomes" id="UP000006804">
    <property type="component" value="Chromosome"/>
</dbReference>
<dbReference type="GO" id="GO:0043022">
    <property type="term" value="F:ribosome binding"/>
    <property type="evidence" value="ECO:0007669"/>
    <property type="project" value="TreeGrafter"/>
</dbReference>
<dbReference type="PROSITE" id="PS51712">
    <property type="entry name" value="G_ENGA"/>
    <property type="match status" value="2"/>
</dbReference>
<evidence type="ECO:0000256" key="7">
    <source>
        <dbReference type="ARBA" id="ARBA00032345"/>
    </source>
</evidence>
<dbReference type="InterPro" id="IPR015946">
    <property type="entry name" value="KH_dom-like_a/b"/>
</dbReference>
<dbReference type="InterPro" id="IPR016484">
    <property type="entry name" value="GTPase_Der"/>
</dbReference>
<dbReference type="KEGG" id="tta:Theth_0322"/>
<evidence type="ECO:0000256" key="2">
    <source>
        <dbReference type="ARBA" id="ARBA00020953"/>
    </source>
</evidence>
<dbReference type="CDD" id="cd01895">
    <property type="entry name" value="EngA2"/>
    <property type="match status" value="1"/>
</dbReference>
<proteinExistence type="inferred from homology"/>
<dbReference type="HAMAP" id="MF_00195">
    <property type="entry name" value="GTPase_Der"/>
    <property type="match status" value="1"/>
</dbReference>
<dbReference type="GO" id="GO:0005525">
    <property type="term" value="F:GTP binding"/>
    <property type="evidence" value="ECO:0007669"/>
    <property type="project" value="UniProtKB-UniRule"/>
</dbReference>
<dbReference type="CDD" id="cd01894">
    <property type="entry name" value="EngA1"/>
    <property type="match status" value="1"/>
</dbReference>
<keyword evidence="3 8" id="KW-0690">Ribosome biogenesis</keyword>
<dbReference type="GO" id="GO:0042254">
    <property type="term" value="P:ribosome biogenesis"/>
    <property type="evidence" value="ECO:0007669"/>
    <property type="project" value="UniProtKB-KW"/>
</dbReference>
<dbReference type="STRING" id="688269.Theth_0322"/>
<gene>
    <name evidence="8" type="primary">der</name>
    <name evidence="12" type="ORF">Theth_0322</name>
</gene>
<dbReference type="HOGENOM" id="CLU_016077_6_2_0"/>
<keyword evidence="13" id="KW-1185">Reference proteome</keyword>
<feature type="domain" description="EngA-type G" evidence="11">
    <location>
        <begin position="4"/>
        <end position="169"/>
    </location>
</feature>
<evidence type="ECO:0000256" key="1">
    <source>
        <dbReference type="ARBA" id="ARBA00008279"/>
    </source>
</evidence>
<evidence type="ECO:0000313" key="12">
    <source>
        <dbReference type="EMBL" id="AEH50417.1"/>
    </source>
</evidence>
<dbReference type="EMBL" id="CP002351">
    <property type="protein sequence ID" value="AEH50417.1"/>
    <property type="molecule type" value="Genomic_DNA"/>
</dbReference>
<feature type="binding site" evidence="8">
    <location>
        <begin position="10"/>
        <end position="17"/>
    </location>
    <ligand>
        <name>GTP</name>
        <dbReference type="ChEBI" id="CHEBI:37565"/>
        <label>1</label>
    </ligand>
</feature>
<evidence type="ECO:0000313" key="13">
    <source>
        <dbReference type="Proteomes" id="UP000006804"/>
    </source>
</evidence>
<evidence type="ECO:0000259" key="11">
    <source>
        <dbReference type="PROSITE" id="PS51712"/>
    </source>
</evidence>
<dbReference type="FunFam" id="3.40.50.300:FF:000040">
    <property type="entry name" value="GTPase Der"/>
    <property type="match status" value="1"/>
</dbReference>
<feature type="binding site" evidence="8">
    <location>
        <begin position="187"/>
        <end position="194"/>
    </location>
    <ligand>
        <name>GTP</name>
        <dbReference type="ChEBI" id="CHEBI:37565"/>
        <label>2</label>
    </ligand>
</feature>
<dbReference type="InterPro" id="IPR031166">
    <property type="entry name" value="G_ENGA"/>
</dbReference>
<dbReference type="PATRIC" id="fig|688269.3.peg.332"/>
<protein>
    <recommendedName>
        <fullName evidence="2 8">GTPase Der</fullName>
    </recommendedName>
    <alternativeName>
        <fullName evidence="7 8">GTP-binding protein EngA</fullName>
    </alternativeName>
</protein>
<dbReference type="PANTHER" id="PTHR43834:SF6">
    <property type="entry name" value="GTPASE DER"/>
    <property type="match status" value="1"/>
</dbReference>
<dbReference type="InterPro" id="IPR006073">
    <property type="entry name" value="GTP-bd"/>
</dbReference>
<comment type="function">
    <text evidence="8 10">GTPase that plays an essential role in the late steps of ribosome biogenesis.</text>
</comment>
<dbReference type="InterPro" id="IPR032859">
    <property type="entry name" value="KH_dom-like"/>
</dbReference>
<feature type="binding site" evidence="8">
    <location>
        <begin position="300"/>
        <end position="303"/>
    </location>
    <ligand>
        <name>GTP</name>
        <dbReference type="ChEBI" id="CHEBI:37565"/>
        <label>2</label>
    </ligand>
</feature>
<evidence type="ECO:0000256" key="8">
    <source>
        <dbReference type="HAMAP-Rule" id="MF_00195"/>
    </source>
</evidence>
<organism evidence="12 13">
    <name type="scientific">Pseudothermotoga thermarum DSM 5069</name>
    <dbReference type="NCBI Taxonomy" id="688269"/>
    <lineage>
        <taxon>Bacteria</taxon>
        <taxon>Thermotogati</taxon>
        <taxon>Thermotogota</taxon>
        <taxon>Thermotogae</taxon>
        <taxon>Thermotogales</taxon>
        <taxon>Thermotogaceae</taxon>
        <taxon>Pseudothermotoga</taxon>
    </lineage>
</organism>
<feature type="domain" description="EngA-type G" evidence="11">
    <location>
        <begin position="181"/>
        <end position="354"/>
    </location>
</feature>
<dbReference type="PANTHER" id="PTHR43834">
    <property type="entry name" value="GTPASE DER"/>
    <property type="match status" value="1"/>
</dbReference>
<comment type="similarity">
    <text evidence="1 8 9 10">Belongs to the TRAFAC class TrmE-Era-EngA-EngB-Septin-like GTPase superfamily. EngA (Der) GTPase family.</text>
</comment>
<evidence type="ECO:0000256" key="6">
    <source>
        <dbReference type="ARBA" id="ARBA00023134"/>
    </source>
</evidence>
<dbReference type="InterPro" id="IPR005225">
    <property type="entry name" value="Small_GTP-bd"/>
</dbReference>
<feature type="binding site" evidence="8">
    <location>
        <begin position="120"/>
        <end position="123"/>
    </location>
    <ligand>
        <name>GTP</name>
        <dbReference type="ChEBI" id="CHEBI:37565"/>
        <label>1</label>
    </ligand>
</feature>
<keyword evidence="4 10" id="KW-0677">Repeat</keyword>
<dbReference type="PIRSF" id="PIRSF006485">
    <property type="entry name" value="GTP-binding_EngA"/>
    <property type="match status" value="1"/>
</dbReference>
<evidence type="ECO:0000256" key="4">
    <source>
        <dbReference type="ARBA" id="ARBA00022737"/>
    </source>
</evidence>
<sequence length="438" mass="49043" precursor="true">MSMAVVVIAGRTNVGKSTLFNRLIGKRKAITEDAEGVTRDSLKGLVDYDGTVFELYDTCGVFSDAEDEMLSSMRNRAFKTYEKADLILFVVDGRAGITAEDEYVAEKLRKLGKKVILVINKSENPKVVEANLGEFLKLGFTDYVIISAQHGINVDVLLDKIVQYIGKQPFEEKIQQNLECPKIAIVGKPNVGKSSLFNAILKDDRATVTSIPGTTRDPVDELVNFEGKSYVFIDTAGLRRKSRIEYKSLEHYSVARTIDVIEGADVVLLVIDATEGVTRQDKRIAGLAIRRGKALVIVINKCDLVKVSQEEYRNWVYAEAPFLDSYDVVFTSAVKYYGIKELFKAIDEAYSSYCRTVSKAALNKLVSQLPILSPNLVFGELKIFSIEQVGTKPPKFTVVVNKKEHVNQQVSKTIENLIRDRVDEFRGSPLILTFKERR</sequence>
<dbReference type="Gene3D" id="3.30.300.20">
    <property type="match status" value="1"/>
</dbReference>
<keyword evidence="5 8" id="KW-0547">Nucleotide-binding</keyword>